<dbReference type="AlphaFoldDB" id="A0A6M1R5T6"/>
<accession>A0A6M1R5T6</accession>
<comment type="caution">
    <text evidence="1">The sequence shown here is derived from an EMBL/GenBank/DDBJ whole genome shotgun (WGS) entry which is preliminary data.</text>
</comment>
<dbReference type="EMBL" id="JAALDL010000004">
    <property type="protein sequence ID" value="NGN97695.1"/>
    <property type="molecule type" value="Genomic_DNA"/>
</dbReference>
<evidence type="ECO:0000313" key="2">
    <source>
        <dbReference type="Proteomes" id="UP000473008"/>
    </source>
</evidence>
<dbReference type="PROSITE" id="PS51257">
    <property type="entry name" value="PROKAR_LIPOPROTEIN"/>
    <property type="match status" value="1"/>
</dbReference>
<reference evidence="1 2" key="1">
    <citation type="submission" date="2020-02" db="EMBL/GenBank/DDBJ databases">
        <title>The draft genome of Grimontia sedimenta sp. nov., isolated from benthic sediments near coral reefs south of Kuwait.</title>
        <authorList>
            <person name="Mahmoud H.M."/>
            <person name="Jose L."/>
            <person name="Eapen S."/>
        </authorList>
    </citation>
    <scope>NUCLEOTIDE SEQUENCE [LARGE SCALE GENOMIC DNA]</scope>
    <source>
        <strain evidence="1 2">S25</strain>
    </source>
</reference>
<dbReference type="Proteomes" id="UP000473008">
    <property type="component" value="Unassembled WGS sequence"/>
</dbReference>
<sequence length="357" mass="40146">MTMIKPAALSLCFFILQGCTEPEDNYKTHAQLANAGSLDGPYGIIDVYATDTSGGRMGFGFGAVNGFPGASADVGGLGVPNFIAGHWVKEDPETNRDSTFYRISSPIDSDLAKKKIETLENYYQNYSSPWGKMQFAVEGPRAMLFFTLSCGGFNDDCTPRQDADPNNWVVKDPRGRGDVVVLFDGLGESSPYPYPKSRLDTRTLGYNPQENITMDTVEVLDLDGTVVIPTESIEMPKSFKVAWKETLNPESDWKNWKYRYFQIEGVLEDPESQEEKIRAYRSKAFDGYLKSSDILAIKDGLDFEFVYRVHCWMPSAPCQISEDPEKRWEYIPEIEDYGVVLYRGKAQQSDTPFDGNK</sequence>
<dbReference type="RefSeq" id="WP_165012729.1">
    <property type="nucleotide sequence ID" value="NZ_JAALDL010000004.1"/>
</dbReference>
<protein>
    <recommendedName>
        <fullName evidence="3">Lipoprotein</fullName>
    </recommendedName>
</protein>
<gene>
    <name evidence="1" type="ORF">G5S52_08430</name>
</gene>
<organism evidence="1 2">
    <name type="scientific">Grimontia sedimenti</name>
    <dbReference type="NCBI Taxonomy" id="2711294"/>
    <lineage>
        <taxon>Bacteria</taxon>
        <taxon>Pseudomonadati</taxon>
        <taxon>Pseudomonadota</taxon>
        <taxon>Gammaproteobacteria</taxon>
        <taxon>Vibrionales</taxon>
        <taxon>Vibrionaceae</taxon>
        <taxon>Grimontia</taxon>
    </lineage>
</organism>
<evidence type="ECO:0008006" key="3">
    <source>
        <dbReference type="Google" id="ProtNLM"/>
    </source>
</evidence>
<proteinExistence type="predicted"/>
<keyword evidence="2" id="KW-1185">Reference proteome</keyword>
<name>A0A6M1R5T6_9GAMM</name>
<evidence type="ECO:0000313" key="1">
    <source>
        <dbReference type="EMBL" id="NGN97695.1"/>
    </source>
</evidence>